<organism evidence="2 3">
    <name type="scientific">Ornithinibacillus caprae</name>
    <dbReference type="NCBI Taxonomy" id="2678566"/>
    <lineage>
        <taxon>Bacteria</taxon>
        <taxon>Bacillati</taxon>
        <taxon>Bacillota</taxon>
        <taxon>Bacilli</taxon>
        <taxon>Bacillales</taxon>
        <taxon>Bacillaceae</taxon>
        <taxon>Ornithinibacillus</taxon>
    </lineage>
</organism>
<keyword evidence="1" id="KW-0472">Membrane</keyword>
<sequence>MRKKLVPTIIFSMITALGILYILSNNSVQVITYFPLDELTSYENAATSLDINSENKSTYAIDWTSQSKSEQEIYLRQDVSVLYVNGKLIGIRSKWEQNTDTIRLNQQLQYNVDAYWEAISYHHGEIHHPEDSIRSIQQMTSDQLYVYKRGDNGVQSFRIPKTKQEEFKKEKLDKERKQQLLKHWQGLTSHFSIDTTQYDMIPLTELYKYEESLPGLSKEASAKVIGQLWEGLYKNYIIPITDSENVTSYIPLLLMDKEKTHLYVLFELNGEKEQLIQKISTN</sequence>
<feature type="transmembrane region" description="Helical" evidence="1">
    <location>
        <begin position="5"/>
        <end position="23"/>
    </location>
</feature>
<dbReference type="RefSeq" id="WP_155666533.1">
    <property type="nucleotide sequence ID" value="NZ_WOCA01000001.1"/>
</dbReference>
<evidence type="ECO:0000313" key="3">
    <source>
        <dbReference type="Proteomes" id="UP000469125"/>
    </source>
</evidence>
<keyword evidence="1" id="KW-1133">Transmembrane helix</keyword>
<name>A0A6N8FFU0_9BACI</name>
<dbReference type="EMBL" id="WOCA01000001">
    <property type="protein sequence ID" value="MUK87124.1"/>
    <property type="molecule type" value="Genomic_DNA"/>
</dbReference>
<dbReference type="AlphaFoldDB" id="A0A6N8FFU0"/>
<evidence type="ECO:0000313" key="2">
    <source>
        <dbReference type="EMBL" id="MUK87124.1"/>
    </source>
</evidence>
<keyword evidence="1" id="KW-0812">Transmembrane</keyword>
<dbReference type="Proteomes" id="UP000469125">
    <property type="component" value="Unassembled WGS sequence"/>
</dbReference>
<comment type="caution">
    <text evidence="2">The sequence shown here is derived from an EMBL/GenBank/DDBJ whole genome shotgun (WGS) entry which is preliminary data.</text>
</comment>
<accession>A0A6N8FFU0</accession>
<reference evidence="2 3" key="1">
    <citation type="submission" date="2019-11" db="EMBL/GenBank/DDBJ databases">
        <authorList>
            <person name="Li X."/>
        </authorList>
    </citation>
    <scope>NUCLEOTIDE SEQUENCE [LARGE SCALE GENOMIC DNA]</scope>
    <source>
        <strain evidence="2 3">L9</strain>
    </source>
</reference>
<gene>
    <name evidence="2" type="ORF">GMD78_01760</name>
</gene>
<evidence type="ECO:0000256" key="1">
    <source>
        <dbReference type="SAM" id="Phobius"/>
    </source>
</evidence>
<keyword evidence="3" id="KW-1185">Reference proteome</keyword>
<protein>
    <submittedName>
        <fullName evidence="2">Uncharacterized protein</fullName>
    </submittedName>
</protein>
<proteinExistence type="predicted"/>